<dbReference type="AlphaFoldDB" id="A0A370HZZ3"/>
<keyword evidence="2" id="KW-0812">Transmembrane</keyword>
<dbReference type="InterPro" id="IPR011528">
    <property type="entry name" value="NERD"/>
</dbReference>
<feature type="region of interest" description="Disordered" evidence="1">
    <location>
        <begin position="328"/>
        <end position="372"/>
    </location>
</feature>
<comment type="caution">
    <text evidence="4">The sequence shown here is derived from an EMBL/GenBank/DDBJ whole genome shotgun (WGS) entry which is preliminary data.</text>
</comment>
<evidence type="ECO:0000313" key="5">
    <source>
        <dbReference type="Proteomes" id="UP000254869"/>
    </source>
</evidence>
<feature type="transmembrane region" description="Helical" evidence="2">
    <location>
        <begin position="296"/>
        <end position="315"/>
    </location>
</feature>
<keyword evidence="5" id="KW-1185">Reference proteome</keyword>
<feature type="domain" description="NERD" evidence="3">
    <location>
        <begin position="13"/>
        <end position="132"/>
    </location>
</feature>
<organism evidence="4 5">
    <name type="scientific">Nocardia pseudobrasiliensis</name>
    <dbReference type="NCBI Taxonomy" id="45979"/>
    <lineage>
        <taxon>Bacteria</taxon>
        <taxon>Bacillati</taxon>
        <taxon>Actinomycetota</taxon>
        <taxon>Actinomycetes</taxon>
        <taxon>Mycobacteriales</taxon>
        <taxon>Nocardiaceae</taxon>
        <taxon>Nocardia</taxon>
    </lineage>
</organism>
<reference evidence="4 5" key="1">
    <citation type="submission" date="2018-07" db="EMBL/GenBank/DDBJ databases">
        <title>Genomic Encyclopedia of Type Strains, Phase IV (KMG-IV): sequencing the most valuable type-strain genomes for metagenomic binning, comparative biology and taxonomic classification.</title>
        <authorList>
            <person name="Goeker M."/>
        </authorList>
    </citation>
    <scope>NUCLEOTIDE SEQUENCE [LARGE SCALE GENOMIC DNA]</scope>
    <source>
        <strain evidence="4 5">DSM 44290</strain>
    </source>
</reference>
<dbReference type="RefSeq" id="WP_082875940.1">
    <property type="nucleotide sequence ID" value="NZ_QQBC01000009.1"/>
</dbReference>
<dbReference type="Pfam" id="PF08378">
    <property type="entry name" value="NERD"/>
    <property type="match status" value="1"/>
</dbReference>
<keyword evidence="2" id="KW-1133">Transmembrane helix</keyword>
<name>A0A370HZZ3_9NOCA</name>
<protein>
    <submittedName>
        <fullName evidence="4">Nuclease-like protein</fullName>
    </submittedName>
</protein>
<dbReference type="STRING" id="1210086.GCA_001613105_03488"/>
<evidence type="ECO:0000256" key="2">
    <source>
        <dbReference type="SAM" id="Phobius"/>
    </source>
</evidence>
<dbReference type="Proteomes" id="UP000254869">
    <property type="component" value="Unassembled WGS sequence"/>
</dbReference>
<keyword evidence="2" id="KW-0472">Membrane</keyword>
<evidence type="ECO:0000259" key="3">
    <source>
        <dbReference type="Pfam" id="PF08378"/>
    </source>
</evidence>
<sequence length="372" mass="39502">MLVVNERADAPYSEKIVAQWLRLCNVPGLAVAGGYVPGRGKRASGQEADFIVFTPNTCVCIEVKGTLSRTGGTLSCPVNGRWSMVGFEGDPVHVRGSDVNPLNQAKSAMFSLKELTASVTGAERFVSALVVVVPLNGTNVTLDKPPNRMMPKGVDILLGGRPSELFTWFQRAKFFTPVWTANRVHDMLNALSVNDSAVGLANLIAEGFAGDLTRSAVLTEGDSEPWATPSATLGPALDPWESPQAPRVYVDDYSTRGPGFAASVGSPAASEVASNRYPASNSTKVRRRGRHAPVKSFLLALAAVAALGCGIWYLLGDRSLAHQDISRQTTDLSVTQPPEPSQPPVVAPAPSKAKPMDAGSGTRPCYPFQPDC</sequence>
<evidence type="ECO:0000256" key="1">
    <source>
        <dbReference type="SAM" id="MobiDB-lite"/>
    </source>
</evidence>
<feature type="compositionally biased region" description="Pro residues" evidence="1">
    <location>
        <begin position="337"/>
        <end position="347"/>
    </location>
</feature>
<gene>
    <name evidence="4" type="ORF">DFR76_109393</name>
</gene>
<accession>A0A370HZZ3</accession>
<proteinExistence type="predicted"/>
<dbReference type="EMBL" id="QQBC01000009">
    <property type="protein sequence ID" value="RDI64052.1"/>
    <property type="molecule type" value="Genomic_DNA"/>
</dbReference>
<evidence type="ECO:0000313" key="4">
    <source>
        <dbReference type="EMBL" id="RDI64052.1"/>
    </source>
</evidence>